<comment type="caution">
    <text evidence="4">The sequence shown here is derived from an EMBL/GenBank/DDBJ whole genome shotgun (WGS) entry which is preliminary data.</text>
</comment>
<dbReference type="PANTHER" id="PTHR36306">
    <property type="entry name" value="ALPHA-AMYLASE-RELATED-RELATED"/>
    <property type="match status" value="1"/>
</dbReference>
<keyword evidence="2" id="KW-0119">Carbohydrate metabolism</keyword>
<evidence type="ECO:0000313" key="5">
    <source>
        <dbReference type="Proteomes" id="UP000240490"/>
    </source>
</evidence>
<dbReference type="Gene3D" id="3.20.110.20">
    <property type="match status" value="1"/>
</dbReference>
<proteinExistence type="inferred from homology"/>
<evidence type="ECO:0000256" key="1">
    <source>
        <dbReference type="ARBA" id="ARBA00006821"/>
    </source>
</evidence>
<dbReference type="GO" id="GO:0005975">
    <property type="term" value="P:carbohydrate metabolic process"/>
    <property type="evidence" value="ECO:0007669"/>
    <property type="project" value="InterPro"/>
</dbReference>
<protein>
    <recommendedName>
        <fullName evidence="3">Glycoside hydrolase family 57 N-terminal domain-containing protein</fullName>
    </recommendedName>
</protein>
<dbReference type="GO" id="GO:0003824">
    <property type="term" value="F:catalytic activity"/>
    <property type="evidence" value="ECO:0007669"/>
    <property type="project" value="InterPro"/>
</dbReference>
<dbReference type="InterPro" id="IPR011330">
    <property type="entry name" value="Glyco_hydro/deAcase_b/a-brl"/>
</dbReference>
<evidence type="ECO:0000256" key="2">
    <source>
        <dbReference type="ARBA" id="ARBA00023277"/>
    </source>
</evidence>
<name>A0A2R6B282_9ARCH</name>
<dbReference type="SUPFAM" id="SSF88713">
    <property type="entry name" value="Glycoside hydrolase/deacetylase"/>
    <property type="match status" value="1"/>
</dbReference>
<evidence type="ECO:0000259" key="3">
    <source>
        <dbReference type="Pfam" id="PF03065"/>
    </source>
</evidence>
<accession>A0A2R6B282</accession>
<sequence>MAKHFLLCFEAHQPHRLGRVRFWDGDVSFWESYNNEVLGRVSSKCYLKANSMLLGEDTLRGGFSISGSLLEQLEEAGRTDVLEGFSKLFDSGRFEPIGETYHHSLSSLVDSSEFLEQVGMHRSAVNRLFGVTPKVFVNTELIFSRRIIPKISGAGYRTVFAEGAPTLLRGRNPNMVYSVGGVRVLIRNNALSDDIGFRFSDKSWSEYPLTADKYASWVERSPGDLVTVYIDYETFGEHHPVESGVFEFARHLGRELASRGVKMLTPSEAAEALGQSGELEADEYTSWADVEKDLSAWLSNEMQREAFEAIYRLEAPVKNTGDPALLREWRLLTESDHLYYCSTKAQSAEVHLYFNPYKNPYTAFINLSNAIHIISKKVGYTEVKPYETQ</sequence>
<evidence type="ECO:0000313" key="4">
    <source>
        <dbReference type="EMBL" id="PSN92742.1"/>
    </source>
</evidence>
<dbReference type="PANTHER" id="PTHR36306:SF1">
    <property type="entry name" value="ALPHA-AMYLASE-RELATED"/>
    <property type="match status" value="1"/>
</dbReference>
<dbReference type="Proteomes" id="UP000240490">
    <property type="component" value="Unassembled WGS sequence"/>
</dbReference>
<comment type="similarity">
    <text evidence="1">Belongs to the glycosyl hydrolase 57 family.</text>
</comment>
<dbReference type="AlphaFoldDB" id="A0A2R6B282"/>
<organism evidence="4 5">
    <name type="scientific">Candidatus Marsarchaeota G2 archaeon ECH_B_SAG-M15</name>
    <dbReference type="NCBI Taxonomy" id="1978162"/>
    <lineage>
        <taxon>Archaea</taxon>
        <taxon>Candidatus Marsarchaeota</taxon>
        <taxon>Candidatus Marsarchaeota group 2</taxon>
    </lineage>
</organism>
<dbReference type="InterPro" id="IPR004300">
    <property type="entry name" value="Glyco_hydro_57_N"/>
</dbReference>
<dbReference type="Pfam" id="PF03065">
    <property type="entry name" value="Glyco_hydro_57"/>
    <property type="match status" value="1"/>
</dbReference>
<gene>
    <name evidence="4" type="ORF">B9Q08_00940</name>
</gene>
<dbReference type="CDD" id="cd10795">
    <property type="entry name" value="GH57N_MJA1_like"/>
    <property type="match status" value="1"/>
</dbReference>
<dbReference type="InterPro" id="IPR052046">
    <property type="entry name" value="GH57_Enzymes"/>
</dbReference>
<dbReference type="EMBL" id="NEXJ01000017">
    <property type="protein sequence ID" value="PSN92742.1"/>
    <property type="molecule type" value="Genomic_DNA"/>
</dbReference>
<reference evidence="4 5" key="1">
    <citation type="submission" date="2017-04" db="EMBL/GenBank/DDBJ databases">
        <title>Novel microbial lineages endemic to geothermal iron-oxide mats fill important gaps in the evolutionary history of Archaea.</title>
        <authorList>
            <person name="Jay Z.J."/>
            <person name="Beam J.P."/>
            <person name="Dlakic M."/>
            <person name="Rusch D.B."/>
            <person name="Kozubal M.A."/>
            <person name="Inskeep W.P."/>
        </authorList>
    </citation>
    <scope>NUCLEOTIDE SEQUENCE [LARGE SCALE GENOMIC DNA]</scope>
    <source>
        <strain evidence="4">ECH_B_SAG-M15</strain>
    </source>
</reference>
<feature type="domain" description="Glycoside hydrolase family 57 N-terminal" evidence="3">
    <location>
        <begin position="7"/>
        <end position="277"/>
    </location>
</feature>